<name>A0A096F8U6_9BURK</name>
<reference evidence="1 2" key="1">
    <citation type="submission" date="2013-09" db="EMBL/GenBank/DDBJ databases">
        <title>High correlation between genotypes and phenotypes of environmental bacteria Comamonas testosteroni strains.</title>
        <authorList>
            <person name="Liu L."/>
            <person name="Zhu W."/>
            <person name="Xia X."/>
            <person name="Xu B."/>
            <person name="Luo M."/>
            <person name="Wang G."/>
        </authorList>
    </citation>
    <scope>NUCLEOTIDE SEQUENCE [LARGE SCALE GENOMIC DNA]</scope>
    <source>
        <strain evidence="1 2">JL14</strain>
    </source>
</reference>
<comment type="caution">
    <text evidence="1">The sequence shown here is derived from an EMBL/GenBank/DDBJ whole genome shotgun (WGS) entry which is preliminary data.</text>
</comment>
<protein>
    <submittedName>
        <fullName evidence="1">Uncharacterized protein</fullName>
    </submittedName>
</protein>
<dbReference type="AlphaFoldDB" id="A0A096F8U6"/>
<dbReference type="Proteomes" id="UP000029567">
    <property type="component" value="Unassembled WGS sequence"/>
</dbReference>
<sequence>MLINQGRVDYAIKQLNLRHAIKYFSCMGRFQGHDQLAGRMTSMYLSAFDRDDASSYLCQCLGKHMHNQTGDMQVGMSFNGLRFFMHVGDHR</sequence>
<proteinExistence type="predicted"/>
<evidence type="ECO:0000313" key="1">
    <source>
        <dbReference type="EMBL" id="KGH00397.1"/>
    </source>
</evidence>
<organism evidence="1 2">
    <name type="scientific">Comamonas thiooxydans</name>
    <dbReference type="NCBI Taxonomy" id="363952"/>
    <lineage>
        <taxon>Bacteria</taxon>
        <taxon>Pseudomonadati</taxon>
        <taxon>Pseudomonadota</taxon>
        <taxon>Betaproteobacteria</taxon>
        <taxon>Burkholderiales</taxon>
        <taxon>Comamonadaceae</taxon>
        <taxon>Comamonas</taxon>
    </lineage>
</organism>
<dbReference type="EMBL" id="AWTN01000002">
    <property type="protein sequence ID" value="KGH00397.1"/>
    <property type="molecule type" value="Genomic_DNA"/>
</dbReference>
<accession>A0A096F8U6</accession>
<gene>
    <name evidence="1" type="ORF">P245_03195</name>
</gene>
<evidence type="ECO:0000313" key="2">
    <source>
        <dbReference type="Proteomes" id="UP000029567"/>
    </source>
</evidence>